<evidence type="ECO:0000313" key="4">
    <source>
        <dbReference type="Proteomes" id="UP000295124"/>
    </source>
</evidence>
<dbReference type="CDD" id="cd03784">
    <property type="entry name" value="GT1_Gtf-like"/>
    <property type="match status" value="1"/>
</dbReference>
<organism evidence="3 4">
    <name type="scientific">Kribbella antibiotica</name>
    <dbReference type="NCBI Taxonomy" id="190195"/>
    <lineage>
        <taxon>Bacteria</taxon>
        <taxon>Bacillati</taxon>
        <taxon>Actinomycetota</taxon>
        <taxon>Actinomycetes</taxon>
        <taxon>Propionibacteriales</taxon>
        <taxon>Kribbellaceae</taxon>
        <taxon>Kribbella</taxon>
    </lineage>
</organism>
<name>A0A4V2YPF1_9ACTN</name>
<dbReference type="RefSeq" id="WP_132169992.1">
    <property type="nucleotide sequence ID" value="NZ_SMKX01000061.1"/>
</dbReference>
<dbReference type="PANTHER" id="PTHR48050">
    <property type="entry name" value="STEROL 3-BETA-GLUCOSYLTRANSFERASE"/>
    <property type="match status" value="1"/>
</dbReference>
<dbReference type="InterPro" id="IPR004276">
    <property type="entry name" value="GlycoTrans_28_N"/>
</dbReference>
<dbReference type="FunFam" id="3.40.50.2000:FF:000009">
    <property type="entry name" value="Sterol 3-beta-glucosyltransferase UGT80A2"/>
    <property type="match status" value="1"/>
</dbReference>
<evidence type="ECO:0000259" key="1">
    <source>
        <dbReference type="Pfam" id="PF03033"/>
    </source>
</evidence>
<dbReference type="InterPro" id="IPR050426">
    <property type="entry name" value="Glycosyltransferase_28"/>
</dbReference>
<proteinExistence type="predicted"/>
<dbReference type="AlphaFoldDB" id="A0A4V2YPF1"/>
<accession>A0A4V2YPF1</accession>
<keyword evidence="4" id="KW-1185">Reference proteome</keyword>
<evidence type="ECO:0000313" key="3">
    <source>
        <dbReference type="EMBL" id="TDD57977.1"/>
    </source>
</evidence>
<dbReference type="GO" id="GO:0005975">
    <property type="term" value="P:carbohydrate metabolic process"/>
    <property type="evidence" value="ECO:0007669"/>
    <property type="project" value="InterPro"/>
</dbReference>
<dbReference type="PANTHER" id="PTHR48050:SF13">
    <property type="entry name" value="STEROL 3-BETA-GLUCOSYLTRANSFERASE UGT80A2"/>
    <property type="match status" value="1"/>
</dbReference>
<feature type="domain" description="Erythromycin biosynthesis protein CIII-like C-terminal" evidence="2">
    <location>
        <begin position="264"/>
        <end position="351"/>
    </location>
</feature>
<dbReference type="Gene3D" id="3.40.50.2000">
    <property type="entry name" value="Glycogen Phosphorylase B"/>
    <property type="match status" value="2"/>
</dbReference>
<dbReference type="GO" id="GO:0008194">
    <property type="term" value="F:UDP-glycosyltransferase activity"/>
    <property type="evidence" value="ECO:0007669"/>
    <property type="project" value="InterPro"/>
</dbReference>
<dbReference type="GO" id="GO:0016758">
    <property type="term" value="F:hexosyltransferase activity"/>
    <property type="evidence" value="ECO:0007669"/>
    <property type="project" value="InterPro"/>
</dbReference>
<dbReference type="Pfam" id="PF03033">
    <property type="entry name" value="Glyco_transf_28"/>
    <property type="match status" value="1"/>
</dbReference>
<evidence type="ECO:0000259" key="2">
    <source>
        <dbReference type="Pfam" id="PF06722"/>
    </source>
</evidence>
<dbReference type="SUPFAM" id="SSF53756">
    <property type="entry name" value="UDP-Glycosyltransferase/glycogen phosphorylase"/>
    <property type="match status" value="1"/>
</dbReference>
<reference evidence="3 4" key="1">
    <citation type="submission" date="2019-03" db="EMBL/GenBank/DDBJ databases">
        <title>Draft genome sequences of novel Actinobacteria.</title>
        <authorList>
            <person name="Sahin N."/>
            <person name="Ay H."/>
            <person name="Saygin H."/>
        </authorList>
    </citation>
    <scope>NUCLEOTIDE SEQUENCE [LARGE SCALE GENOMIC DNA]</scope>
    <source>
        <strain evidence="3 4">JCM 13523</strain>
    </source>
</reference>
<protein>
    <submittedName>
        <fullName evidence="3">Glycosyltransferase</fullName>
    </submittedName>
</protein>
<keyword evidence="3" id="KW-0808">Transferase</keyword>
<dbReference type="OrthoDB" id="3253247at2"/>
<comment type="caution">
    <text evidence="3">The sequence shown here is derived from an EMBL/GenBank/DDBJ whole genome shotgun (WGS) entry which is preliminary data.</text>
</comment>
<sequence>MRFVLLTWGSRGDVEPLAGLARKLQEYGAEAVLCAPPDEEFRALAARAGVELVPVGRSVQSVVNNPKPPSREAALKLAPELVAARFDVLPKVAEGAEAIVATGLMPAGARDVAEKLGIRYEFASFHTLGMPPEGTNALYLEALNTQRAAIGLPPIDDVRAYVRGDQPWLASDPTLWPADIPEVLQLGAWTLPDDRPLPADLEAFLDAGEPPVYVGFGSMASHAPKDIARLTTEAARAHGRRVLLNRGWADIAAIDDQKDTLVIGEVNQQALFPRVATVIHHGGAGTTTTAAKAGTPQLVVPRIVDQPRWAARVAELGIGFAHQDPDPTLESLTSALTTTLASETRARAQALAPTINTDGTTRAAELLLSGAVRER</sequence>
<dbReference type="GO" id="GO:0033072">
    <property type="term" value="P:vancomycin biosynthetic process"/>
    <property type="evidence" value="ECO:0007669"/>
    <property type="project" value="UniProtKB-ARBA"/>
</dbReference>
<dbReference type="InterPro" id="IPR002213">
    <property type="entry name" value="UDP_glucos_trans"/>
</dbReference>
<dbReference type="Pfam" id="PF06722">
    <property type="entry name" value="EryCIII-like_C"/>
    <property type="match status" value="1"/>
</dbReference>
<dbReference type="InterPro" id="IPR010610">
    <property type="entry name" value="EryCIII-like_C"/>
</dbReference>
<feature type="domain" description="Glycosyltransferase family 28 N-terminal" evidence="1">
    <location>
        <begin position="3"/>
        <end position="82"/>
    </location>
</feature>
<dbReference type="Proteomes" id="UP000295124">
    <property type="component" value="Unassembled WGS sequence"/>
</dbReference>
<dbReference type="EMBL" id="SMKX01000061">
    <property type="protein sequence ID" value="TDD57977.1"/>
    <property type="molecule type" value="Genomic_DNA"/>
</dbReference>
<gene>
    <name evidence="3" type="ORF">E1263_21175</name>
</gene>